<feature type="compositionally biased region" description="Low complexity" evidence="1">
    <location>
        <begin position="43"/>
        <end position="73"/>
    </location>
</feature>
<sequence length="73" mass="7748">MTICRVRHEHESSMEANGNQGVHHGEGGGWVERAAANNSDHINGNGNTSGNNKCNSNKKSANSDSSDNSDSCY</sequence>
<protein>
    <submittedName>
        <fullName evidence="2">Uncharacterized protein</fullName>
    </submittedName>
</protein>
<dbReference type="Proteomes" id="UP000295192">
    <property type="component" value="Unassembled WGS sequence"/>
</dbReference>
<proteinExistence type="predicted"/>
<evidence type="ECO:0000313" key="2">
    <source>
        <dbReference type="EMBL" id="TDG52028.1"/>
    </source>
</evidence>
<accession>A0A484BTB5</accession>
<dbReference type="EMBL" id="LSRL02000006">
    <property type="protein sequence ID" value="TDG52028.1"/>
    <property type="molecule type" value="Genomic_DNA"/>
</dbReference>
<gene>
    <name evidence="2" type="ORF">AWZ03_001698</name>
</gene>
<reference evidence="2 3" key="1">
    <citation type="journal article" date="2019" name="J. Hered.">
        <title>An Improved Genome Assembly for Drosophila navojoa, the Basal Species in the mojavensis Cluster.</title>
        <authorList>
            <person name="Vanderlinde T."/>
            <person name="Dupim E.G."/>
            <person name="Nazario-Yepiz N.O."/>
            <person name="Carvalho A.B."/>
        </authorList>
    </citation>
    <scope>NUCLEOTIDE SEQUENCE [LARGE SCALE GENOMIC DNA]</scope>
    <source>
        <strain evidence="2">Navoj_Jal97</strain>
        <tissue evidence="2">Whole organism</tissue>
    </source>
</reference>
<evidence type="ECO:0000313" key="3">
    <source>
        <dbReference type="Proteomes" id="UP000295192"/>
    </source>
</evidence>
<keyword evidence="3" id="KW-1185">Reference proteome</keyword>
<comment type="caution">
    <text evidence="2">The sequence shown here is derived from an EMBL/GenBank/DDBJ whole genome shotgun (WGS) entry which is preliminary data.</text>
</comment>
<dbReference type="AlphaFoldDB" id="A0A484BTB5"/>
<feature type="region of interest" description="Disordered" evidence="1">
    <location>
        <begin position="1"/>
        <end position="73"/>
    </location>
</feature>
<evidence type="ECO:0000256" key="1">
    <source>
        <dbReference type="SAM" id="MobiDB-lite"/>
    </source>
</evidence>
<organism evidence="2 3">
    <name type="scientific">Drosophila navojoa</name>
    <name type="common">Fruit fly</name>
    <dbReference type="NCBI Taxonomy" id="7232"/>
    <lineage>
        <taxon>Eukaryota</taxon>
        <taxon>Metazoa</taxon>
        <taxon>Ecdysozoa</taxon>
        <taxon>Arthropoda</taxon>
        <taxon>Hexapoda</taxon>
        <taxon>Insecta</taxon>
        <taxon>Pterygota</taxon>
        <taxon>Neoptera</taxon>
        <taxon>Endopterygota</taxon>
        <taxon>Diptera</taxon>
        <taxon>Brachycera</taxon>
        <taxon>Muscomorpha</taxon>
        <taxon>Ephydroidea</taxon>
        <taxon>Drosophilidae</taxon>
        <taxon>Drosophila</taxon>
    </lineage>
</organism>
<name>A0A484BTB5_DRONA</name>
<feature type="compositionally biased region" description="Basic and acidic residues" evidence="1">
    <location>
        <begin position="1"/>
        <end position="13"/>
    </location>
</feature>